<organism evidence="1 2">
    <name type="scientific">Pseudomonas fluorescens</name>
    <dbReference type="NCBI Taxonomy" id="294"/>
    <lineage>
        <taxon>Bacteria</taxon>
        <taxon>Pseudomonadati</taxon>
        <taxon>Pseudomonadota</taxon>
        <taxon>Gammaproteobacteria</taxon>
        <taxon>Pseudomonadales</taxon>
        <taxon>Pseudomonadaceae</taxon>
        <taxon>Pseudomonas</taxon>
    </lineage>
</organism>
<evidence type="ECO:0000313" key="1">
    <source>
        <dbReference type="EMBL" id="VVP87723.1"/>
    </source>
</evidence>
<dbReference type="Proteomes" id="UP000326452">
    <property type="component" value="Unassembled WGS sequence"/>
</dbReference>
<gene>
    <name evidence="1" type="ORF">PS941_01374</name>
</gene>
<dbReference type="EMBL" id="CABVJC010000002">
    <property type="protein sequence ID" value="VVP87723.1"/>
    <property type="molecule type" value="Genomic_DNA"/>
</dbReference>
<reference evidence="1 2" key="1">
    <citation type="submission" date="2019-09" db="EMBL/GenBank/DDBJ databases">
        <authorList>
            <person name="Chandra G."/>
            <person name="Truman W A."/>
        </authorList>
    </citation>
    <scope>NUCLEOTIDE SEQUENCE [LARGE SCALE GENOMIC DNA]</scope>
    <source>
        <strain evidence="1">PS941</strain>
    </source>
</reference>
<name>A0A5E7SWC7_PSEFL</name>
<sequence length="354" mass="40697">MKSNNSFSGVIRLLPDETLSSWLHRGLNLGRDRRFDRLYYLFLMNNLLDPDARDPSASISLIEKTFSISARHCQSMLPALDYWISPERHRTTYCAECIFSDMQKGYFPAYRKSWIYRWSVVCPIHLTVLSSTRCLVKNSNETVQLAANFVIKNHAAESLKATYSLSACRSSSYAGFTVISSYFQEWLFKQMSFSKIHIPGGISVRPIDFFRMVDTICWSMLRPLGVEDRTACPTYAYLPPRTWPHHSAINLDLNGRHTLDLASYNPLERVGFLAHLGILIGVPKCCHIWRLLGNTSPHYSHPDSRALFPNDSRNLRDAILEHLYQQRNPLVETVSHWFNLNLQRRVGIAKPPLS</sequence>
<dbReference type="AlphaFoldDB" id="A0A5E7SWC7"/>
<evidence type="ECO:0008006" key="3">
    <source>
        <dbReference type="Google" id="ProtNLM"/>
    </source>
</evidence>
<dbReference type="OrthoDB" id="7025757at2"/>
<evidence type="ECO:0000313" key="2">
    <source>
        <dbReference type="Proteomes" id="UP000326452"/>
    </source>
</evidence>
<proteinExistence type="predicted"/>
<dbReference type="RefSeq" id="WP_150692487.1">
    <property type="nucleotide sequence ID" value="NZ_CABVJC010000002.1"/>
</dbReference>
<protein>
    <recommendedName>
        <fullName evidence="3">TniQ protein</fullName>
    </recommendedName>
</protein>
<accession>A0A5E7SWC7</accession>